<dbReference type="GO" id="GO:0005524">
    <property type="term" value="F:ATP binding"/>
    <property type="evidence" value="ECO:0007669"/>
    <property type="project" value="InterPro"/>
</dbReference>
<sequence>MPHNVLSSGLLDKLLRKKDSSKDKKSSENERDEKDLIDPVKKDFTLDDIETTADIKIPDNPLDMVIGQDHAVEYAKLAAKQRRHLLLVGPPGVGKSMIAQGIAELLPKPREQIEVYHNPANPERPIVKVRTRDEVEKEDSDTLLSPEEVPEPVAEQLGFRCPSCGEYSDPDCRYCPRCGAQKYSARTYRATQYDRATSRQVAVIYERVGDRIRVVKPDSEGEEKKVLVPLDRKPFVQATGASETELLGDVKHCPWGGDEQLGEPPYKRVIPGAVHEAHEGVLFIDELAQLGPLQQHLLTAMQEKEYPITGKNPQSSGAAVRVEGVPCDFILVGACNIQDLPMILSPLRSRIQGEGYEVLMKTTMPDTEENRAKLAQFVAQEVERDGRIPHATREAVEEIVKEARRRARVIDGERDALTLRLRDLSGVVRLAGDLAVMEGAKYIEPKHVRAAIKKAKPVEDQIIEEYGSLEEGLRRDVATCSLSSPAAQQRVIQGDTTDSYYHQEDKRGYI</sequence>
<dbReference type="GO" id="GO:0008236">
    <property type="term" value="F:serine-type peptidase activity"/>
    <property type="evidence" value="ECO:0007669"/>
    <property type="project" value="UniProtKB-KW"/>
</dbReference>
<evidence type="ECO:0000313" key="7">
    <source>
        <dbReference type="Proteomes" id="UP000619545"/>
    </source>
</evidence>
<dbReference type="InterPro" id="IPR046843">
    <property type="entry name" value="LonB_AAA-LID"/>
</dbReference>
<dbReference type="PRINTS" id="PR00830">
    <property type="entry name" value="ENDOLAPTASE"/>
</dbReference>
<feature type="region of interest" description="Disordered" evidence="4">
    <location>
        <begin position="1"/>
        <end position="38"/>
    </location>
</feature>
<dbReference type="PANTHER" id="PTHR42759:SF1">
    <property type="entry name" value="MAGNESIUM-CHELATASE SUBUNIT CHLD"/>
    <property type="match status" value="1"/>
</dbReference>
<dbReference type="PANTHER" id="PTHR42759">
    <property type="entry name" value="MOXR FAMILY PROTEIN"/>
    <property type="match status" value="1"/>
</dbReference>
<feature type="domain" description="AAA+ ATPase" evidence="5">
    <location>
        <begin position="81"/>
        <end position="357"/>
    </location>
</feature>
<dbReference type="EMBL" id="DUJS01000002">
    <property type="protein sequence ID" value="HII70161.1"/>
    <property type="molecule type" value="Genomic_DNA"/>
</dbReference>
<dbReference type="Pfam" id="PF01078">
    <property type="entry name" value="Mg_chelatase"/>
    <property type="match status" value="1"/>
</dbReference>
<dbReference type="CDD" id="cd00009">
    <property type="entry name" value="AAA"/>
    <property type="match status" value="1"/>
</dbReference>
<dbReference type="Proteomes" id="UP000619545">
    <property type="component" value="Unassembled WGS sequence"/>
</dbReference>
<dbReference type="InterPro" id="IPR027417">
    <property type="entry name" value="P-loop_NTPase"/>
</dbReference>
<organism evidence="6 7">
    <name type="scientific">Methanopyrus kandleri</name>
    <dbReference type="NCBI Taxonomy" id="2320"/>
    <lineage>
        <taxon>Archaea</taxon>
        <taxon>Methanobacteriati</taxon>
        <taxon>Methanobacteriota</taxon>
        <taxon>Methanomada group</taxon>
        <taxon>Methanopyri</taxon>
        <taxon>Methanopyrales</taxon>
        <taxon>Methanopyraceae</taxon>
        <taxon>Methanopyrus</taxon>
    </lineage>
</organism>
<dbReference type="SUPFAM" id="SSF52540">
    <property type="entry name" value="P-loop containing nucleoside triphosphate hydrolases"/>
    <property type="match status" value="1"/>
</dbReference>
<dbReference type="SMART" id="SM00382">
    <property type="entry name" value="AAA"/>
    <property type="match status" value="1"/>
</dbReference>
<comment type="caution">
    <text evidence="6">The sequence shown here is derived from an EMBL/GenBank/DDBJ whole genome shotgun (WGS) entry which is preliminary data.</text>
</comment>
<evidence type="ECO:0000256" key="2">
    <source>
        <dbReference type="ARBA" id="ARBA00022801"/>
    </source>
</evidence>
<feature type="compositionally biased region" description="Low complexity" evidence="4">
    <location>
        <begin position="1"/>
        <end position="12"/>
    </location>
</feature>
<protein>
    <submittedName>
        <fullName evidence="6">Lon protease family protein</fullName>
    </submittedName>
</protein>
<dbReference type="InterPro" id="IPR002078">
    <property type="entry name" value="Sigma_54_int"/>
</dbReference>
<dbReference type="InterPro" id="IPR003593">
    <property type="entry name" value="AAA+_ATPase"/>
</dbReference>
<dbReference type="GO" id="GO:0006355">
    <property type="term" value="P:regulation of DNA-templated transcription"/>
    <property type="evidence" value="ECO:0007669"/>
    <property type="project" value="InterPro"/>
</dbReference>
<keyword evidence="2" id="KW-0378">Hydrolase</keyword>
<dbReference type="RefSeq" id="WP_148679554.1">
    <property type="nucleotide sequence ID" value="NZ_DUJS01000002.1"/>
</dbReference>
<accession>A0A832WRE5</accession>
<gene>
    <name evidence="6" type="ORF">HA336_02880</name>
</gene>
<evidence type="ECO:0000256" key="1">
    <source>
        <dbReference type="ARBA" id="ARBA00022670"/>
    </source>
</evidence>
<dbReference type="InterPro" id="IPR050764">
    <property type="entry name" value="CbbQ/NirQ/NorQ/GpvN"/>
</dbReference>
<dbReference type="Pfam" id="PF20436">
    <property type="entry name" value="LonB_AAA-LID"/>
    <property type="match status" value="1"/>
</dbReference>
<reference evidence="6" key="1">
    <citation type="journal article" date="2020" name="bioRxiv">
        <title>A rank-normalized archaeal taxonomy based on genome phylogeny resolves widespread incomplete and uneven classifications.</title>
        <authorList>
            <person name="Rinke C."/>
            <person name="Chuvochina M."/>
            <person name="Mussig A.J."/>
            <person name="Chaumeil P.-A."/>
            <person name="Waite D.W."/>
            <person name="Whitman W.B."/>
            <person name="Parks D.H."/>
            <person name="Hugenholtz P."/>
        </authorList>
    </citation>
    <scope>NUCLEOTIDE SEQUENCE</scope>
    <source>
        <strain evidence="6">UBA8853</strain>
    </source>
</reference>
<evidence type="ECO:0000256" key="4">
    <source>
        <dbReference type="SAM" id="MobiDB-lite"/>
    </source>
</evidence>
<dbReference type="AlphaFoldDB" id="A0A832WRE5"/>
<name>A0A832WRE5_9EURY</name>
<proteinExistence type="predicted"/>
<dbReference type="Gene3D" id="1.10.8.60">
    <property type="match status" value="1"/>
</dbReference>
<dbReference type="GO" id="GO:0006508">
    <property type="term" value="P:proteolysis"/>
    <property type="evidence" value="ECO:0007669"/>
    <property type="project" value="UniProtKB-KW"/>
</dbReference>
<dbReference type="Gene3D" id="3.40.50.300">
    <property type="entry name" value="P-loop containing nucleotide triphosphate hydrolases"/>
    <property type="match status" value="1"/>
</dbReference>
<keyword evidence="1 6" id="KW-0645">Protease</keyword>
<dbReference type="GeneID" id="1476717"/>
<evidence type="ECO:0000256" key="3">
    <source>
        <dbReference type="ARBA" id="ARBA00022825"/>
    </source>
</evidence>
<dbReference type="InterPro" id="IPR000523">
    <property type="entry name" value="Mg_chelatse_chII-like_cat_dom"/>
</dbReference>
<evidence type="ECO:0000313" key="6">
    <source>
        <dbReference type="EMBL" id="HII70161.1"/>
    </source>
</evidence>
<dbReference type="Pfam" id="PF00158">
    <property type="entry name" value="Sigma54_activat"/>
    <property type="match status" value="1"/>
</dbReference>
<evidence type="ECO:0000259" key="5">
    <source>
        <dbReference type="SMART" id="SM00382"/>
    </source>
</evidence>
<feature type="compositionally biased region" description="Basic and acidic residues" evidence="4">
    <location>
        <begin position="13"/>
        <end position="38"/>
    </location>
</feature>
<keyword evidence="3" id="KW-0720">Serine protease</keyword>